<dbReference type="Pfam" id="PF13456">
    <property type="entry name" value="RVT_3"/>
    <property type="match status" value="1"/>
</dbReference>
<protein>
    <recommendedName>
        <fullName evidence="1">RNase H type-1 domain-containing protein</fullName>
    </recommendedName>
</protein>
<comment type="caution">
    <text evidence="2">The sequence shown here is derived from an EMBL/GenBank/DDBJ whole genome shotgun (WGS) entry which is preliminary data.</text>
</comment>
<dbReference type="InterPro" id="IPR012337">
    <property type="entry name" value="RNaseH-like_sf"/>
</dbReference>
<proteinExistence type="predicted"/>
<dbReference type="Gene3D" id="3.30.420.10">
    <property type="entry name" value="Ribonuclease H-like superfamily/Ribonuclease H"/>
    <property type="match status" value="1"/>
</dbReference>
<evidence type="ECO:0000313" key="3">
    <source>
        <dbReference type="Proteomes" id="UP000655225"/>
    </source>
</evidence>
<dbReference type="EMBL" id="JABCRI010000006">
    <property type="protein sequence ID" value="KAF8404252.1"/>
    <property type="molecule type" value="Genomic_DNA"/>
</dbReference>
<sequence length="297" mass="32531">MMWVEEVGDAIGAILKVIKRLQLDVEVVGERSLMLCVCSGFGASIREEGLQAMRMCASKCCIVGSATSTFTWSKTQKQLGPCPGYASSTPTSHGRNAICHGTVSCGTPDPQSTVTRIHHFVAEMVDELGVDPREAKDHRDGVDSISWSPLPRGWLKINCDGAASLSGHAASCGFLVKTHTSRTVCSISVPLQGGSALTAEAIAIKESLRVAKQRRWTHFILEGDSKSLIAILEGKEVQMHWEASTILEDIKKLWSEFPFARASFIRRNGNREAHNLARAALRLTPRKSWHPIEVRDI</sequence>
<name>A0A835DKR9_TETSI</name>
<dbReference type="OrthoDB" id="1906820at2759"/>
<keyword evidence="3" id="KW-1185">Reference proteome</keyword>
<dbReference type="Proteomes" id="UP000655225">
    <property type="component" value="Unassembled WGS sequence"/>
</dbReference>
<dbReference type="PANTHER" id="PTHR47723">
    <property type="entry name" value="OS05G0353850 PROTEIN"/>
    <property type="match status" value="1"/>
</dbReference>
<evidence type="ECO:0000313" key="2">
    <source>
        <dbReference type="EMBL" id="KAF8404252.1"/>
    </source>
</evidence>
<dbReference type="PANTHER" id="PTHR47723:SF19">
    <property type="entry name" value="POLYNUCLEOTIDYL TRANSFERASE, RIBONUCLEASE H-LIKE SUPERFAMILY PROTEIN"/>
    <property type="match status" value="1"/>
</dbReference>
<evidence type="ECO:0000259" key="1">
    <source>
        <dbReference type="Pfam" id="PF13456"/>
    </source>
</evidence>
<dbReference type="SUPFAM" id="SSF53098">
    <property type="entry name" value="Ribonuclease H-like"/>
    <property type="match status" value="1"/>
</dbReference>
<dbReference type="InterPro" id="IPR036397">
    <property type="entry name" value="RNaseH_sf"/>
</dbReference>
<dbReference type="InterPro" id="IPR053151">
    <property type="entry name" value="RNase_H-like"/>
</dbReference>
<reference evidence="2 3" key="1">
    <citation type="submission" date="2020-04" db="EMBL/GenBank/DDBJ databases">
        <title>Plant Genome Project.</title>
        <authorList>
            <person name="Zhang R.-G."/>
        </authorList>
    </citation>
    <scope>NUCLEOTIDE SEQUENCE [LARGE SCALE GENOMIC DNA]</scope>
    <source>
        <strain evidence="2">YNK0</strain>
        <tissue evidence="2">Leaf</tissue>
    </source>
</reference>
<feature type="domain" description="RNase H type-1" evidence="1">
    <location>
        <begin position="158"/>
        <end position="280"/>
    </location>
</feature>
<dbReference type="InterPro" id="IPR002156">
    <property type="entry name" value="RNaseH_domain"/>
</dbReference>
<dbReference type="CDD" id="cd06222">
    <property type="entry name" value="RNase_H_like"/>
    <property type="match status" value="1"/>
</dbReference>
<dbReference type="GO" id="GO:0003676">
    <property type="term" value="F:nucleic acid binding"/>
    <property type="evidence" value="ECO:0007669"/>
    <property type="project" value="InterPro"/>
</dbReference>
<accession>A0A835DKR9</accession>
<organism evidence="2 3">
    <name type="scientific">Tetracentron sinense</name>
    <name type="common">Spur-leaf</name>
    <dbReference type="NCBI Taxonomy" id="13715"/>
    <lineage>
        <taxon>Eukaryota</taxon>
        <taxon>Viridiplantae</taxon>
        <taxon>Streptophyta</taxon>
        <taxon>Embryophyta</taxon>
        <taxon>Tracheophyta</taxon>
        <taxon>Spermatophyta</taxon>
        <taxon>Magnoliopsida</taxon>
        <taxon>Trochodendrales</taxon>
        <taxon>Trochodendraceae</taxon>
        <taxon>Tetracentron</taxon>
    </lineage>
</organism>
<gene>
    <name evidence="2" type="ORF">HHK36_009134</name>
</gene>
<dbReference type="GO" id="GO:0004523">
    <property type="term" value="F:RNA-DNA hybrid ribonuclease activity"/>
    <property type="evidence" value="ECO:0007669"/>
    <property type="project" value="InterPro"/>
</dbReference>
<dbReference type="AlphaFoldDB" id="A0A835DKR9"/>
<dbReference type="InterPro" id="IPR044730">
    <property type="entry name" value="RNase_H-like_dom_plant"/>
</dbReference>